<organism evidence="1 2">
    <name type="scientific">Planomonospora corallina</name>
    <dbReference type="NCBI Taxonomy" id="1806052"/>
    <lineage>
        <taxon>Bacteria</taxon>
        <taxon>Bacillati</taxon>
        <taxon>Actinomycetota</taxon>
        <taxon>Actinomycetes</taxon>
        <taxon>Streptosporangiales</taxon>
        <taxon>Streptosporangiaceae</taxon>
        <taxon>Planomonospora</taxon>
    </lineage>
</organism>
<reference evidence="2" key="1">
    <citation type="journal article" date="2019" name="Int. J. Syst. Evol. Microbiol.">
        <title>The Global Catalogue of Microorganisms (GCM) 10K type strain sequencing project: providing services to taxonomists for standard genome sequencing and annotation.</title>
        <authorList>
            <consortium name="The Broad Institute Genomics Platform"/>
            <consortium name="The Broad Institute Genome Sequencing Center for Infectious Disease"/>
            <person name="Wu L."/>
            <person name="Ma J."/>
        </authorList>
    </citation>
    <scope>NUCLEOTIDE SEQUENCE [LARGE SCALE GENOMIC DNA]</scope>
    <source>
        <strain evidence="2">TBRC 4489</strain>
    </source>
</reference>
<comment type="caution">
    <text evidence="1">The sequence shown here is derived from an EMBL/GenBank/DDBJ whole genome shotgun (WGS) entry which is preliminary data.</text>
</comment>
<evidence type="ECO:0000313" key="2">
    <source>
        <dbReference type="Proteomes" id="UP001595850"/>
    </source>
</evidence>
<dbReference type="Gene3D" id="3.90.320.10">
    <property type="match status" value="1"/>
</dbReference>
<dbReference type="Proteomes" id="UP001595850">
    <property type="component" value="Unassembled WGS sequence"/>
</dbReference>
<name>A0ABV8IBZ9_9ACTN</name>
<proteinExistence type="predicted"/>
<dbReference type="EMBL" id="JBHSBM010000029">
    <property type="protein sequence ID" value="MFC4061489.1"/>
    <property type="molecule type" value="Genomic_DNA"/>
</dbReference>
<accession>A0ABV8IBZ9</accession>
<evidence type="ECO:0000313" key="1">
    <source>
        <dbReference type="EMBL" id="MFC4061489.1"/>
    </source>
</evidence>
<protein>
    <recommendedName>
        <fullName evidence="3">PD-(D/E)XK endonuclease-like domain-containing protein</fullName>
    </recommendedName>
</protein>
<keyword evidence="2" id="KW-1185">Reference proteome</keyword>
<evidence type="ECO:0008006" key="3">
    <source>
        <dbReference type="Google" id="ProtNLM"/>
    </source>
</evidence>
<gene>
    <name evidence="1" type="ORF">ACFOWE_24580</name>
</gene>
<dbReference type="RefSeq" id="WP_377291723.1">
    <property type="nucleotide sequence ID" value="NZ_JBHSBM010000029.1"/>
</dbReference>
<dbReference type="InterPro" id="IPR011604">
    <property type="entry name" value="PDDEXK-like_dom_sf"/>
</dbReference>
<sequence>MTSPPAVAVAEVIGHLDAALKHAVTHQPRSLQRELGPSEIGCPCDRRLGYRLAGVDPVNPHLPWLAYLGTALHGRLAADLDGRTLPDGARLLAEQPLDVGEVGGRTVTGTSDLYVAGVVVDWKLVGTTSLRRYRAHGPGHQYRVQLHTYGRGYRRRGLPVTHVAIAFLPRTRELVHRHWWHEPYDERIAVEALRRVEAIAAAVAAAGPHVLPLLRTAEAHCLYCPWFRPGSTDLTRACPGTAGLLTPVPI</sequence>